<dbReference type="PRINTS" id="PR00420">
    <property type="entry name" value="RNGMNOXGNASE"/>
</dbReference>
<dbReference type="PROSITE" id="PS01304">
    <property type="entry name" value="UBIH"/>
    <property type="match status" value="1"/>
</dbReference>
<keyword evidence="8" id="KW-0175">Coiled coil</keyword>
<keyword evidence="5" id="KW-0274">FAD</keyword>
<keyword evidence="9" id="KW-0812">Transmembrane</keyword>
<accession>A0A432ZSB0</accession>
<name>A0A432ZSB0_9GAMM</name>
<evidence type="ECO:0000256" key="1">
    <source>
        <dbReference type="ARBA" id="ARBA00001974"/>
    </source>
</evidence>
<evidence type="ECO:0000256" key="8">
    <source>
        <dbReference type="SAM" id="Coils"/>
    </source>
</evidence>
<comment type="similarity">
    <text evidence="3">Belongs to the UbiH/COQ6 family.</text>
</comment>
<dbReference type="Proteomes" id="UP000287996">
    <property type="component" value="Unassembled WGS sequence"/>
</dbReference>
<evidence type="ECO:0000259" key="10">
    <source>
        <dbReference type="Pfam" id="PF01494"/>
    </source>
</evidence>
<evidence type="ECO:0000313" key="11">
    <source>
        <dbReference type="EMBL" id="RUO80804.1"/>
    </source>
</evidence>
<protein>
    <submittedName>
        <fullName evidence="11">Ubiquinone biosynthesis protein UbiH</fullName>
    </submittedName>
</protein>
<proteinExistence type="inferred from homology"/>
<feature type="coiled-coil region" evidence="8">
    <location>
        <begin position="306"/>
        <end position="333"/>
    </location>
</feature>
<keyword evidence="9" id="KW-1133">Transmembrane helix</keyword>
<gene>
    <name evidence="11" type="ORF">CWI84_04265</name>
</gene>
<evidence type="ECO:0000256" key="7">
    <source>
        <dbReference type="ARBA" id="ARBA00023033"/>
    </source>
</evidence>
<dbReference type="GO" id="GO:0019168">
    <property type="term" value="F:2-polyprenylphenol 6-hydroxylase activity"/>
    <property type="evidence" value="ECO:0007669"/>
    <property type="project" value="TreeGrafter"/>
</dbReference>
<keyword evidence="7" id="KW-0503">Monooxygenase</keyword>
<evidence type="ECO:0000256" key="5">
    <source>
        <dbReference type="ARBA" id="ARBA00022827"/>
    </source>
</evidence>
<dbReference type="EMBL" id="PIQH01000003">
    <property type="protein sequence ID" value="RUO80804.1"/>
    <property type="molecule type" value="Genomic_DNA"/>
</dbReference>
<comment type="caution">
    <text evidence="11">The sequence shown here is derived from an EMBL/GenBank/DDBJ whole genome shotgun (WGS) entry which is preliminary data.</text>
</comment>
<feature type="transmembrane region" description="Helical" evidence="9">
    <location>
        <begin position="6"/>
        <end position="27"/>
    </location>
</feature>
<dbReference type="InterPro" id="IPR051205">
    <property type="entry name" value="UbiH/COQ6_monooxygenase"/>
</dbReference>
<dbReference type="AlphaFoldDB" id="A0A432ZSB0"/>
<comment type="pathway">
    <text evidence="2">Cofactor biosynthesis; ubiquinone biosynthesis.</text>
</comment>
<evidence type="ECO:0000256" key="9">
    <source>
        <dbReference type="SAM" id="Phobius"/>
    </source>
</evidence>
<sequence>MTQRSIPVDALIIGAGMVGLGVALGLAQKGQRVVVVAPHDRPQLTPKTRLRVSALNIASRQWLTDLAVWQHVDSAEIGPYSAMEVWDHDSFGQIAFAADGVRYQDLGAIVENVRVEQALWQQAEQAGVEFINSSDWERQPQADGNALLQVESRSYAPTVLIGADGARSSLRQQSGLPVIEWPYEQRGLVGIIETAKPHNGCCYQVFLPSGPLALLPLADPHQCSIVWSLDNGEYATVSGYSDSQLGHAIQAATGQRLGATQWLSERAQFPLHALYAKRWVEGNTVLVGDAAHSVHPLAGQGANLGLADAKQLVAALTDEAGELNRRLRAYERSRKTAAMSLLTAMEAFKRGFGTRNPVIKALRGIGFNSVNHLPSIKQKFMRRALGF</sequence>
<dbReference type="UniPathway" id="UPA00232"/>
<evidence type="ECO:0000256" key="4">
    <source>
        <dbReference type="ARBA" id="ARBA00022630"/>
    </source>
</evidence>
<comment type="cofactor">
    <cofactor evidence="1">
        <name>FAD</name>
        <dbReference type="ChEBI" id="CHEBI:57692"/>
    </cofactor>
</comment>
<dbReference type="InterPro" id="IPR002938">
    <property type="entry name" value="FAD-bd"/>
</dbReference>
<keyword evidence="4" id="KW-0285">Flavoprotein</keyword>
<reference evidence="11 12" key="1">
    <citation type="journal article" date="2011" name="Front. Microbiol.">
        <title>Genomic signatures of strain selection and enhancement in Bacillus atrophaeus var. globigii, a historical biowarfare simulant.</title>
        <authorList>
            <person name="Gibbons H.S."/>
            <person name="Broomall S.M."/>
            <person name="McNew L.A."/>
            <person name="Daligault H."/>
            <person name="Chapman C."/>
            <person name="Bruce D."/>
            <person name="Karavis M."/>
            <person name="Krepps M."/>
            <person name="McGregor P.A."/>
            <person name="Hong C."/>
            <person name="Park K.H."/>
            <person name="Akmal A."/>
            <person name="Feldman A."/>
            <person name="Lin J.S."/>
            <person name="Chang W.E."/>
            <person name="Higgs B.W."/>
            <person name="Demirev P."/>
            <person name="Lindquist J."/>
            <person name="Liem A."/>
            <person name="Fochler E."/>
            <person name="Read T.D."/>
            <person name="Tapia R."/>
            <person name="Johnson S."/>
            <person name="Bishop-Lilly K.A."/>
            <person name="Detter C."/>
            <person name="Han C."/>
            <person name="Sozhamannan S."/>
            <person name="Rosenzweig C.N."/>
            <person name="Skowronski E.W."/>
        </authorList>
    </citation>
    <scope>NUCLEOTIDE SEQUENCE [LARGE SCALE GENOMIC DNA]</scope>
    <source>
        <strain evidence="11 12">CC-PW-9</strain>
    </source>
</reference>
<feature type="domain" description="FAD-binding" evidence="10">
    <location>
        <begin position="8"/>
        <end position="342"/>
    </location>
</feature>
<dbReference type="GO" id="GO:0071949">
    <property type="term" value="F:FAD binding"/>
    <property type="evidence" value="ECO:0007669"/>
    <property type="project" value="InterPro"/>
</dbReference>
<dbReference type="InterPro" id="IPR018168">
    <property type="entry name" value="Ubi_Hdrlase_CS"/>
</dbReference>
<evidence type="ECO:0000256" key="6">
    <source>
        <dbReference type="ARBA" id="ARBA00023002"/>
    </source>
</evidence>
<dbReference type="NCBIfam" id="TIGR01988">
    <property type="entry name" value="Ubi-OHases"/>
    <property type="match status" value="1"/>
</dbReference>
<dbReference type="InterPro" id="IPR010971">
    <property type="entry name" value="UbiH/COQ6"/>
</dbReference>
<keyword evidence="12" id="KW-1185">Reference proteome</keyword>
<keyword evidence="6" id="KW-0560">Oxidoreductase</keyword>
<evidence type="ECO:0000256" key="2">
    <source>
        <dbReference type="ARBA" id="ARBA00004749"/>
    </source>
</evidence>
<dbReference type="PANTHER" id="PTHR43876">
    <property type="entry name" value="UBIQUINONE BIOSYNTHESIS MONOOXYGENASE COQ6, MITOCHONDRIAL"/>
    <property type="match status" value="1"/>
</dbReference>
<evidence type="ECO:0000256" key="3">
    <source>
        <dbReference type="ARBA" id="ARBA00005349"/>
    </source>
</evidence>
<keyword evidence="9" id="KW-0472">Membrane</keyword>
<keyword evidence="11" id="KW-0830">Ubiquinone</keyword>
<dbReference type="Pfam" id="PF01494">
    <property type="entry name" value="FAD_binding_3"/>
    <property type="match status" value="1"/>
</dbReference>
<dbReference type="GO" id="GO:0006744">
    <property type="term" value="P:ubiquinone biosynthetic process"/>
    <property type="evidence" value="ECO:0007669"/>
    <property type="project" value="UniProtKB-UniPathway"/>
</dbReference>
<dbReference type="Gene3D" id="3.50.50.60">
    <property type="entry name" value="FAD/NAD(P)-binding domain"/>
    <property type="match status" value="2"/>
</dbReference>
<dbReference type="InterPro" id="IPR036188">
    <property type="entry name" value="FAD/NAD-bd_sf"/>
</dbReference>
<dbReference type="SUPFAM" id="SSF51905">
    <property type="entry name" value="FAD/NAD(P)-binding domain"/>
    <property type="match status" value="1"/>
</dbReference>
<dbReference type="RefSeq" id="WP_126841335.1">
    <property type="nucleotide sequence ID" value="NZ_PIQH01000003.1"/>
</dbReference>
<dbReference type="PANTHER" id="PTHR43876:SF7">
    <property type="entry name" value="UBIQUINONE BIOSYNTHESIS MONOOXYGENASE COQ6, MITOCHONDRIAL"/>
    <property type="match status" value="1"/>
</dbReference>
<dbReference type="OrthoDB" id="9769565at2"/>
<organism evidence="11 12">
    <name type="scientific">Idiomarina tyrosinivorans</name>
    <dbReference type="NCBI Taxonomy" id="1445662"/>
    <lineage>
        <taxon>Bacteria</taxon>
        <taxon>Pseudomonadati</taxon>
        <taxon>Pseudomonadota</taxon>
        <taxon>Gammaproteobacteria</taxon>
        <taxon>Alteromonadales</taxon>
        <taxon>Idiomarinaceae</taxon>
        <taxon>Idiomarina</taxon>
    </lineage>
</organism>
<evidence type="ECO:0000313" key="12">
    <source>
        <dbReference type="Proteomes" id="UP000287996"/>
    </source>
</evidence>